<keyword evidence="1" id="KW-0175">Coiled coil</keyword>
<evidence type="ECO:0000256" key="1">
    <source>
        <dbReference type="SAM" id="Coils"/>
    </source>
</evidence>
<gene>
    <name evidence="2" type="ORF">FRX31_023764</name>
</gene>
<evidence type="ECO:0000313" key="3">
    <source>
        <dbReference type="Proteomes" id="UP000554482"/>
    </source>
</evidence>
<protein>
    <recommendedName>
        <fullName evidence="4">Disease resistance protein</fullName>
    </recommendedName>
</protein>
<keyword evidence="3" id="KW-1185">Reference proteome</keyword>
<evidence type="ECO:0008006" key="4">
    <source>
        <dbReference type="Google" id="ProtNLM"/>
    </source>
</evidence>
<proteinExistence type="predicted"/>
<reference evidence="2 3" key="1">
    <citation type="submission" date="2020-06" db="EMBL/GenBank/DDBJ databases">
        <title>Transcriptomic and genomic resources for Thalictrum thalictroides and T. hernandezii: Facilitating candidate gene discovery in an emerging model plant lineage.</title>
        <authorList>
            <person name="Arias T."/>
            <person name="Riano-Pachon D.M."/>
            <person name="Di Stilio V.S."/>
        </authorList>
    </citation>
    <scope>NUCLEOTIDE SEQUENCE [LARGE SCALE GENOMIC DNA]</scope>
    <source>
        <strain evidence="3">cv. WT478/WT964</strain>
        <tissue evidence="2">Leaves</tissue>
    </source>
</reference>
<dbReference type="EMBL" id="JABWDY010028987">
    <property type="protein sequence ID" value="KAF5186650.1"/>
    <property type="molecule type" value="Genomic_DNA"/>
</dbReference>
<comment type="caution">
    <text evidence="2">The sequence shown here is derived from an EMBL/GenBank/DDBJ whole genome shotgun (WGS) entry which is preliminary data.</text>
</comment>
<organism evidence="2 3">
    <name type="scientific">Thalictrum thalictroides</name>
    <name type="common">Rue-anemone</name>
    <name type="synonym">Anemone thalictroides</name>
    <dbReference type="NCBI Taxonomy" id="46969"/>
    <lineage>
        <taxon>Eukaryota</taxon>
        <taxon>Viridiplantae</taxon>
        <taxon>Streptophyta</taxon>
        <taxon>Embryophyta</taxon>
        <taxon>Tracheophyta</taxon>
        <taxon>Spermatophyta</taxon>
        <taxon>Magnoliopsida</taxon>
        <taxon>Ranunculales</taxon>
        <taxon>Ranunculaceae</taxon>
        <taxon>Thalictroideae</taxon>
        <taxon>Thalictrum</taxon>
    </lineage>
</organism>
<dbReference type="AlphaFoldDB" id="A0A7J6VR24"/>
<accession>A0A7J6VR24</accession>
<feature type="coiled-coil region" evidence="1">
    <location>
        <begin position="19"/>
        <end position="53"/>
    </location>
</feature>
<evidence type="ECO:0000313" key="2">
    <source>
        <dbReference type="EMBL" id="KAF5186650.1"/>
    </source>
</evidence>
<sequence length="73" mass="8416">MELVISPITEVVTRVVDCSTRQLNYLRALDENLNKLEEEMAQLNELKSDIINKVIAGEEQLKVRTNQVNGWMQ</sequence>
<name>A0A7J6VR24_THATH</name>
<dbReference type="Proteomes" id="UP000554482">
    <property type="component" value="Unassembled WGS sequence"/>
</dbReference>